<feature type="non-terminal residue" evidence="3">
    <location>
        <position position="119"/>
    </location>
</feature>
<gene>
    <name evidence="3" type="primary">ORF218241</name>
</gene>
<proteinExistence type="predicted"/>
<name>A0A0B7BZ59_9EUPU</name>
<feature type="compositionally biased region" description="Low complexity" evidence="1">
    <location>
        <begin position="65"/>
        <end position="85"/>
    </location>
</feature>
<dbReference type="Pfam" id="PF11261">
    <property type="entry name" value="IRF-2BP1_2"/>
    <property type="match status" value="1"/>
</dbReference>
<reference evidence="3" key="1">
    <citation type="submission" date="2014-12" db="EMBL/GenBank/DDBJ databases">
        <title>Insight into the proteome of Arion vulgaris.</title>
        <authorList>
            <person name="Aradska J."/>
            <person name="Bulat T."/>
            <person name="Smidak R."/>
            <person name="Sarate P."/>
            <person name="Gangsoo J."/>
            <person name="Sialana F."/>
            <person name="Bilban M."/>
            <person name="Lubec G."/>
        </authorList>
    </citation>
    <scope>NUCLEOTIDE SEQUENCE</scope>
    <source>
        <tissue evidence="3">Skin</tissue>
    </source>
</reference>
<evidence type="ECO:0000259" key="2">
    <source>
        <dbReference type="Pfam" id="PF11261"/>
    </source>
</evidence>
<feature type="compositionally biased region" description="Polar residues" evidence="1">
    <location>
        <begin position="55"/>
        <end position="64"/>
    </location>
</feature>
<feature type="compositionally biased region" description="Pro residues" evidence="1">
    <location>
        <begin position="110"/>
        <end position="119"/>
    </location>
</feature>
<dbReference type="AlphaFoldDB" id="A0A0B7BZ59"/>
<dbReference type="EMBL" id="HACG01051397">
    <property type="protein sequence ID" value="CEK98268.1"/>
    <property type="molecule type" value="Transcribed_RNA"/>
</dbReference>
<feature type="region of interest" description="Disordered" evidence="1">
    <location>
        <begin position="42"/>
        <end position="119"/>
    </location>
</feature>
<protein>
    <recommendedName>
        <fullName evidence="2">Interferon regulatory factor 2-binding protein 1/2-like zinc finger domain-containing protein</fullName>
    </recommendedName>
</protein>
<evidence type="ECO:0000256" key="1">
    <source>
        <dbReference type="SAM" id="MobiDB-lite"/>
    </source>
</evidence>
<dbReference type="InterPro" id="IPR022750">
    <property type="entry name" value="IRF-2BP1_2-like_Znf"/>
</dbReference>
<evidence type="ECO:0000313" key="3">
    <source>
        <dbReference type="EMBL" id="CEK98268.1"/>
    </source>
</evidence>
<organism evidence="3">
    <name type="scientific">Arion vulgaris</name>
    <dbReference type="NCBI Taxonomy" id="1028688"/>
    <lineage>
        <taxon>Eukaryota</taxon>
        <taxon>Metazoa</taxon>
        <taxon>Spiralia</taxon>
        <taxon>Lophotrochozoa</taxon>
        <taxon>Mollusca</taxon>
        <taxon>Gastropoda</taxon>
        <taxon>Heterobranchia</taxon>
        <taxon>Euthyneura</taxon>
        <taxon>Panpulmonata</taxon>
        <taxon>Eupulmonata</taxon>
        <taxon>Stylommatophora</taxon>
        <taxon>Helicina</taxon>
        <taxon>Arionoidea</taxon>
        <taxon>Arionidae</taxon>
        <taxon>Arion</taxon>
    </lineage>
</organism>
<accession>A0A0B7BZ59</accession>
<feature type="domain" description="Interferon regulatory factor 2-binding protein 1/2-like zinc finger" evidence="2">
    <location>
        <begin position="1"/>
        <end position="35"/>
    </location>
</feature>
<feature type="non-terminal residue" evidence="3">
    <location>
        <position position="1"/>
    </location>
</feature>
<sequence>LHDFSESVCRGCVNYEGPDRIEMIIDTARHMKRVHDFQKSSWGPVVNGIAKPSPHSMSSGAQQRSSIHVPSSSSGGSSELHPHSSMPLDVTRLSGQPPTHHLPGPNISQLPPPSLAHHP</sequence>